<reference evidence="2" key="2">
    <citation type="submission" date="2015-01" db="EMBL/GenBank/DDBJ databases">
        <title>Evolutionary Origins and Diversification of the Mycorrhizal Mutualists.</title>
        <authorList>
            <consortium name="DOE Joint Genome Institute"/>
            <consortium name="Mycorrhizal Genomics Consortium"/>
            <person name="Kohler A."/>
            <person name="Kuo A."/>
            <person name="Nagy L.G."/>
            <person name="Floudas D."/>
            <person name="Copeland A."/>
            <person name="Barry K.W."/>
            <person name="Cichocki N."/>
            <person name="Veneault-Fourrey C."/>
            <person name="LaButti K."/>
            <person name="Lindquist E.A."/>
            <person name="Lipzen A."/>
            <person name="Lundell T."/>
            <person name="Morin E."/>
            <person name="Murat C."/>
            <person name="Riley R."/>
            <person name="Ohm R."/>
            <person name="Sun H."/>
            <person name="Tunlid A."/>
            <person name="Henrissat B."/>
            <person name="Grigoriev I.V."/>
            <person name="Hibbett D.S."/>
            <person name="Martin F."/>
        </authorList>
    </citation>
    <scope>NUCLEOTIDE SEQUENCE [LARGE SCALE GENOMIC DNA]</scope>
    <source>
        <strain evidence="2">Foug A</strain>
    </source>
</reference>
<reference evidence="1 2" key="1">
    <citation type="submission" date="2014-04" db="EMBL/GenBank/DDBJ databases">
        <authorList>
            <consortium name="DOE Joint Genome Institute"/>
            <person name="Kuo A."/>
            <person name="Kohler A."/>
            <person name="Nagy L.G."/>
            <person name="Floudas D."/>
            <person name="Copeland A."/>
            <person name="Barry K.W."/>
            <person name="Cichocki N."/>
            <person name="Veneault-Fourrey C."/>
            <person name="LaButti K."/>
            <person name="Lindquist E.A."/>
            <person name="Lipzen A."/>
            <person name="Lundell T."/>
            <person name="Morin E."/>
            <person name="Murat C."/>
            <person name="Sun H."/>
            <person name="Tunlid A."/>
            <person name="Henrissat B."/>
            <person name="Grigoriev I.V."/>
            <person name="Hibbett D.S."/>
            <person name="Martin F."/>
            <person name="Nordberg H.P."/>
            <person name="Cantor M.N."/>
            <person name="Hua S.X."/>
        </authorList>
    </citation>
    <scope>NUCLEOTIDE SEQUENCE [LARGE SCALE GENOMIC DNA]</scope>
    <source>
        <strain evidence="1 2">Foug A</strain>
    </source>
</reference>
<dbReference type="Proteomes" id="UP000053989">
    <property type="component" value="Unassembled WGS sequence"/>
</dbReference>
<organism evidence="1 2">
    <name type="scientific">Scleroderma citrinum Foug A</name>
    <dbReference type="NCBI Taxonomy" id="1036808"/>
    <lineage>
        <taxon>Eukaryota</taxon>
        <taxon>Fungi</taxon>
        <taxon>Dikarya</taxon>
        <taxon>Basidiomycota</taxon>
        <taxon>Agaricomycotina</taxon>
        <taxon>Agaricomycetes</taxon>
        <taxon>Agaricomycetidae</taxon>
        <taxon>Boletales</taxon>
        <taxon>Sclerodermatineae</taxon>
        <taxon>Sclerodermataceae</taxon>
        <taxon>Scleroderma</taxon>
    </lineage>
</organism>
<gene>
    <name evidence="1" type="ORF">SCLCIDRAFT_251710</name>
</gene>
<dbReference type="AlphaFoldDB" id="A0A0C3EEL9"/>
<dbReference type="HOGENOM" id="CLU_2813890_0_0_1"/>
<keyword evidence="2" id="KW-1185">Reference proteome</keyword>
<name>A0A0C3EEL9_9AGAM</name>
<dbReference type="EMBL" id="KN822015">
    <property type="protein sequence ID" value="KIM66744.1"/>
    <property type="molecule type" value="Genomic_DNA"/>
</dbReference>
<accession>A0A0C3EEL9</accession>
<evidence type="ECO:0000313" key="1">
    <source>
        <dbReference type="EMBL" id="KIM66744.1"/>
    </source>
</evidence>
<sequence>MILGFEPRLLHTDASSACEGGMLGNPNGPSPDSRFGNYICHPDCGTDLKLDSDARTGSLVRSDITPR</sequence>
<protein>
    <submittedName>
        <fullName evidence="1">Uncharacterized protein</fullName>
    </submittedName>
</protein>
<proteinExistence type="predicted"/>
<dbReference type="InParanoid" id="A0A0C3EEL9"/>
<evidence type="ECO:0000313" key="2">
    <source>
        <dbReference type="Proteomes" id="UP000053989"/>
    </source>
</evidence>